<protein>
    <submittedName>
        <fullName evidence="14">Voltage-gated potassium channel</fullName>
    </submittedName>
</protein>
<dbReference type="InterPro" id="IPR005821">
    <property type="entry name" value="Ion_trans_dom"/>
</dbReference>
<dbReference type="InterPro" id="IPR028325">
    <property type="entry name" value="VG_K_chnl"/>
</dbReference>
<organism evidence="14 15">
    <name type="scientific">Eubacterium ruminantium</name>
    <dbReference type="NCBI Taxonomy" id="42322"/>
    <lineage>
        <taxon>Bacteria</taxon>
        <taxon>Bacillati</taxon>
        <taxon>Bacillota</taxon>
        <taxon>Clostridia</taxon>
        <taxon>Eubacteriales</taxon>
        <taxon>Eubacteriaceae</taxon>
        <taxon>Eubacterium</taxon>
    </lineage>
</organism>
<evidence type="ECO:0000256" key="2">
    <source>
        <dbReference type="ARBA" id="ARBA00022448"/>
    </source>
</evidence>
<evidence type="ECO:0000256" key="8">
    <source>
        <dbReference type="ARBA" id="ARBA00022989"/>
    </source>
</evidence>
<gene>
    <name evidence="14" type="ORF">SAMN02745110_00762</name>
</gene>
<feature type="transmembrane region" description="Helical" evidence="12">
    <location>
        <begin position="71"/>
        <end position="89"/>
    </location>
</feature>
<evidence type="ECO:0000256" key="6">
    <source>
        <dbReference type="ARBA" id="ARBA00022882"/>
    </source>
</evidence>
<dbReference type="GO" id="GO:0001508">
    <property type="term" value="P:action potential"/>
    <property type="evidence" value="ECO:0007669"/>
    <property type="project" value="TreeGrafter"/>
</dbReference>
<proteinExistence type="predicted"/>
<dbReference type="Pfam" id="PF00520">
    <property type="entry name" value="Ion_trans"/>
    <property type="match status" value="1"/>
</dbReference>
<evidence type="ECO:0000256" key="1">
    <source>
        <dbReference type="ARBA" id="ARBA00004141"/>
    </source>
</evidence>
<evidence type="ECO:0000256" key="7">
    <source>
        <dbReference type="ARBA" id="ARBA00022958"/>
    </source>
</evidence>
<feature type="transmembrane region" description="Helical" evidence="12">
    <location>
        <begin position="231"/>
        <end position="256"/>
    </location>
</feature>
<comment type="subcellular location">
    <subcellularLocation>
        <location evidence="1">Membrane</location>
        <topology evidence="1">Multi-pass membrane protein</topology>
    </subcellularLocation>
</comment>
<dbReference type="PANTHER" id="PTHR11537">
    <property type="entry name" value="VOLTAGE-GATED POTASSIUM CHANNEL"/>
    <property type="match status" value="1"/>
</dbReference>
<dbReference type="GO" id="GO:0005249">
    <property type="term" value="F:voltage-gated potassium channel activity"/>
    <property type="evidence" value="ECO:0007669"/>
    <property type="project" value="InterPro"/>
</dbReference>
<name>A0A1T4LB37_9FIRM</name>
<dbReference type="SUPFAM" id="SSF81324">
    <property type="entry name" value="Voltage-gated potassium channels"/>
    <property type="match status" value="1"/>
</dbReference>
<dbReference type="PANTHER" id="PTHR11537:SF254">
    <property type="entry name" value="POTASSIUM VOLTAGE-GATED CHANNEL PROTEIN SHAB"/>
    <property type="match status" value="1"/>
</dbReference>
<feature type="transmembrane region" description="Helical" evidence="12">
    <location>
        <begin position="110"/>
        <end position="135"/>
    </location>
</feature>
<dbReference type="SUPFAM" id="SSF116726">
    <property type="entry name" value="TrkA C-terminal domain-like"/>
    <property type="match status" value="1"/>
</dbReference>
<dbReference type="OrthoDB" id="9810759at2"/>
<sequence length="334" mass="38290">MDKDEIKTDIENKEDKDKSFYKKRIFDIIQIGKRGDLPSRSFDIFIVIVIILNIMTLILETFTELEKYQHIFKAVEMVTMIIFCIEYILRIWTAEYLYTKKTKARARLRFLVSYDGIVDFLTILPFFFLSGFAAFRLLRVVRIFHLFRINAKDDSFSIITRVLLDKKNQIFSSVFIILVLMLASSLCMYSVESAVQPEAFKNALSGLYWSMSTIFTVGYGDITPITGLGRFLAVVITFLGVGVVAIPTGIISAGFVEQYTKAQNQAKKKKIEGRRRSTENVIVESDSPYIGDTIRKVEDDYKISVAVIIRNDILVLPEDNVVIEEGDTIVYQHI</sequence>
<feature type="transmembrane region" description="Helical" evidence="12">
    <location>
        <begin position="170"/>
        <end position="191"/>
    </location>
</feature>
<dbReference type="Pfam" id="PF02080">
    <property type="entry name" value="TrkA_C"/>
    <property type="match status" value="1"/>
</dbReference>
<keyword evidence="5" id="KW-0631">Potassium channel</keyword>
<keyword evidence="11 14" id="KW-0407">Ion channel</keyword>
<evidence type="ECO:0000313" key="14">
    <source>
        <dbReference type="EMBL" id="SJZ51758.1"/>
    </source>
</evidence>
<dbReference type="GO" id="GO:0008076">
    <property type="term" value="C:voltage-gated potassium channel complex"/>
    <property type="evidence" value="ECO:0007669"/>
    <property type="project" value="InterPro"/>
</dbReference>
<dbReference type="PROSITE" id="PS51202">
    <property type="entry name" value="RCK_C"/>
    <property type="match status" value="1"/>
</dbReference>
<dbReference type="PRINTS" id="PR00169">
    <property type="entry name" value="KCHANNEL"/>
</dbReference>
<evidence type="ECO:0000259" key="13">
    <source>
        <dbReference type="PROSITE" id="PS51202"/>
    </source>
</evidence>
<keyword evidence="6" id="KW-0851">Voltage-gated channel</keyword>
<dbReference type="Gene3D" id="1.20.120.350">
    <property type="entry name" value="Voltage-gated potassium channels. Chain C"/>
    <property type="match status" value="1"/>
</dbReference>
<dbReference type="EMBL" id="FUXA01000005">
    <property type="protein sequence ID" value="SJZ51758.1"/>
    <property type="molecule type" value="Genomic_DNA"/>
</dbReference>
<dbReference type="InterPro" id="IPR027359">
    <property type="entry name" value="Volt_channel_dom_sf"/>
</dbReference>
<evidence type="ECO:0000256" key="12">
    <source>
        <dbReference type="SAM" id="Phobius"/>
    </source>
</evidence>
<accession>A0A1T4LB37</accession>
<evidence type="ECO:0000256" key="9">
    <source>
        <dbReference type="ARBA" id="ARBA00023065"/>
    </source>
</evidence>
<dbReference type="Gene3D" id="1.10.287.70">
    <property type="match status" value="1"/>
</dbReference>
<evidence type="ECO:0000256" key="5">
    <source>
        <dbReference type="ARBA" id="ARBA00022826"/>
    </source>
</evidence>
<feature type="domain" description="RCK C-terminal" evidence="13">
    <location>
        <begin position="266"/>
        <end position="334"/>
    </location>
</feature>
<dbReference type="InterPro" id="IPR036721">
    <property type="entry name" value="RCK_C_sf"/>
</dbReference>
<evidence type="ECO:0000256" key="10">
    <source>
        <dbReference type="ARBA" id="ARBA00023136"/>
    </source>
</evidence>
<keyword evidence="4 12" id="KW-0812">Transmembrane</keyword>
<evidence type="ECO:0000256" key="4">
    <source>
        <dbReference type="ARBA" id="ARBA00022692"/>
    </source>
</evidence>
<dbReference type="AlphaFoldDB" id="A0A1T4LB37"/>
<dbReference type="Gene3D" id="3.30.70.1450">
    <property type="entry name" value="Regulator of K+ conductance, C-terminal domain"/>
    <property type="match status" value="1"/>
</dbReference>
<feature type="transmembrane region" description="Helical" evidence="12">
    <location>
        <begin position="42"/>
        <end position="59"/>
    </location>
</feature>
<reference evidence="14 15" key="1">
    <citation type="submission" date="2017-02" db="EMBL/GenBank/DDBJ databases">
        <authorList>
            <person name="Peterson S.W."/>
        </authorList>
    </citation>
    <scope>NUCLEOTIDE SEQUENCE [LARGE SCALE GENOMIC DNA]</scope>
    <source>
        <strain evidence="14 15">ATCC 17233</strain>
    </source>
</reference>
<evidence type="ECO:0000313" key="15">
    <source>
        <dbReference type="Proteomes" id="UP000189857"/>
    </source>
</evidence>
<keyword evidence="7" id="KW-0630">Potassium</keyword>
<dbReference type="RefSeq" id="WP_078786537.1">
    <property type="nucleotide sequence ID" value="NZ_CACZYW010000008.1"/>
</dbReference>
<keyword evidence="3" id="KW-0633">Potassium transport</keyword>
<keyword evidence="8 12" id="KW-1133">Transmembrane helix</keyword>
<dbReference type="Proteomes" id="UP000189857">
    <property type="component" value="Unassembled WGS sequence"/>
</dbReference>
<keyword evidence="15" id="KW-1185">Reference proteome</keyword>
<keyword evidence="9" id="KW-0406">Ion transport</keyword>
<evidence type="ECO:0000256" key="11">
    <source>
        <dbReference type="ARBA" id="ARBA00023303"/>
    </source>
</evidence>
<evidence type="ECO:0000256" key="3">
    <source>
        <dbReference type="ARBA" id="ARBA00022538"/>
    </source>
</evidence>
<dbReference type="InterPro" id="IPR006037">
    <property type="entry name" value="RCK_C"/>
</dbReference>
<keyword evidence="10 12" id="KW-0472">Membrane</keyword>
<keyword evidence="2" id="KW-0813">Transport</keyword>